<evidence type="ECO:0000313" key="2">
    <source>
        <dbReference type="EMBL" id="KAJ8340739.1"/>
    </source>
</evidence>
<sequence length="101" mass="10669">MLPKKLWISQDAFLPAAIPFCNSADSSAKIGSVDSRPPLMQGQLISHQGQIPLSIIDQEVEVSMHPVAGRPDLEDAVGKDAPMTAAEEPTVAVAGGHRGRD</sequence>
<protein>
    <submittedName>
        <fullName evidence="2">Uncharacterized protein</fullName>
    </submittedName>
</protein>
<dbReference type="EMBL" id="JAINUF010000016">
    <property type="protein sequence ID" value="KAJ8340739.1"/>
    <property type="molecule type" value="Genomic_DNA"/>
</dbReference>
<dbReference type="Proteomes" id="UP001152622">
    <property type="component" value="Chromosome 16"/>
</dbReference>
<evidence type="ECO:0000256" key="1">
    <source>
        <dbReference type="SAM" id="MobiDB-lite"/>
    </source>
</evidence>
<accession>A0A9Q1IIG5</accession>
<evidence type="ECO:0000313" key="3">
    <source>
        <dbReference type="Proteomes" id="UP001152622"/>
    </source>
</evidence>
<comment type="caution">
    <text evidence="2">The sequence shown here is derived from an EMBL/GenBank/DDBJ whole genome shotgun (WGS) entry which is preliminary data.</text>
</comment>
<name>A0A9Q1IIG5_SYNKA</name>
<gene>
    <name evidence="2" type="ORF">SKAU_G00353720</name>
</gene>
<reference evidence="2" key="1">
    <citation type="journal article" date="2023" name="Science">
        <title>Genome structures resolve the early diversification of teleost fishes.</title>
        <authorList>
            <person name="Parey E."/>
            <person name="Louis A."/>
            <person name="Montfort J."/>
            <person name="Bouchez O."/>
            <person name="Roques C."/>
            <person name="Iampietro C."/>
            <person name="Lluch J."/>
            <person name="Castinel A."/>
            <person name="Donnadieu C."/>
            <person name="Desvignes T."/>
            <person name="Floi Bucao C."/>
            <person name="Jouanno E."/>
            <person name="Wen M."/>
            <person name="Mejri S."/>
            <person name="Dirks R."/>
            <person name="Jansen H."/>
            <person name="Henkel C."/>
            <person name="Chen W.J."/>
            <person name="Zahm M."/>
            <person name="Cabau C."/>
            <person name="Klopp C."/>
            <person name="Thompson A.W."/>
            <person name="Robinson-Rechavi M."/>
            <person name="Braasch I."/>
            <person name="Lecointre G."/>
            <person name="Bobe J."/>
            <person name="Postlethwait J.H."/>
            <person name="Berthelot C."/>
            <person name="Roest Crollius H."/>
            <person name="Guiguen Y."/>
        </authorList>
    </citation>
    <scope>NUCLEOTIDE SEQUENCE</scope>
    <source>
        <strain evidence="2">WJC10195</strain>
    </source>
</reference>
<organism evidence="2 3">
    <name type="scientific">Synaphobranchus kaupii</name>
    <name type="common">Kaup's arrowtooth eel</name>
    <dbReference type="NCBI Taxonomy" id="118154"/>
    <lineage>
        <taxon>Eukaryota</taxon>
        <taxon>Metazoa</taxon>
        <taxon>Chordata</taxon>
        <taxon>Craniata</taxon>
        <taxon>Vertebrata</taxon>
        <taxon>Euteleostomi</taxon>
        <taxon>Actinopterygii</taxon>
        <taxon>Neopterygii</taxon>
        <taxon>Teleostei</taxon>
        <taxon>Anguilliformes</taxon>
        <taxon>Synaphobranchidae</taxon>
        <taxon>Synaphobranchus</taxon>
    </lineage>
</organism>
<proteinExistence type="predicted"/>
<dbReference type="AlphaFoldDB" id="A0A9Q1IIG5"/>
<feature type="region of interest" description="Disordered" evidence="1">
    <location>
        <begin position="70"/>
        <end position="101"/>
    </location>
</feature>
<keyword evidence="3" id="KW-1185">Reference proteome</keyword>